<evidence type="ECO:0000256" key="8">
    <source>
        <dbReference type="ARBA" id="ARBA00022840"/>
    </source>
</evidence>
<dbReference type="InterPro" id="IPR008271">
    <property type="entry name" value="Ser/Thr_kinase_AS"/>
</dbReference>
<dbReference type="InterPro" id="IPR000719">
    <property type="entry name" value="Prot_kinase_dom"/>
</dbReference>
<organism evidence="16 17">
    <name type="scientific">Scophthalmus maximus</name>
    <name type="common">Turbot</name>
    <name type="synonym">Psetta maxima</name>
    <dbReference type="NCBI Taxonomy" id="52904"/>
    <lineage>
        <taxon>Eukaryota</taxon>
        <taxon>Metazoa</taxon>
        <taxon>Chordata</taxon>
        <taxon>Craniata</taxon>
        <taxon>Vertebrata</taxon>
        <taxon>Euteleostomi</taxon>
        <taxon>Actinopterygii</taxon>
        <taxon>Neopterygii</taxon>
        <taxon>Teleostei</taxon>
        <taxon>Neoteleostei</taxon>
        <taxon>Acanthomorphata</taxon>
        <taxon>Carangaria</taxon>
        <taxon>Pleuronectiformes</taxon>
        <taxon>Pleuronectoidei</taxon>
        <taxon>Scophthalmidae</taxon>
        <taxon>Scophthalmus</taxon>
    </lineage>
</organism>
<comment type="catalytic activity">
    <reaction evidence="10">
        <text>L-threonyl-[protein] + ATP = O-phospho-L-threonyl-[protein] + ADP + H(+)</text>
        <dbReference type="Rhea" id="RHEA:46608"/>
        <dbReference type="Rhea" id="RHEA-COMP:11060"/>
        <dbReference type="Rhea" id="RHEA-COMP:11605"/>
        <dbReference type="ChEBI" id="CHEBI:15378"/>
        <dbReference type="ChEBI" id="CHEBI:30013"/>
        <dbReference type="ChEBI" id="CHEBI:30616"/>
        <dbReference type="ChEBI" id="CHEBI:61977"/>
        <dbReference type="ChEBI" id="CHEBI:456216"/>
        <dbReference type="EC" id="2.7.11.17"/>
    </reaction>
</comment>
<accession>A0A8D3CY08</accession>
<evidence type="ECO:0000256" key="4">
    <source>
        <dbReference type="ARBA" id="ARBA00022553"/>
    </source>
</evidence>
<dbReference type="CDD" id="cd14086">
    <property type="entry name" value="STKc_CaMKII"/>
    <property type="match status" value="1"/>
</dbReference>
<dbReference type="Gene3D" id="1.10.510.10">
    <property type="entry name" value="Transferase(Phosphotransferase) domain 1"/>
    <property type="match status" value="1"/>
</dbReference>
<reference evidence="16" key="2">
    <citation type="submission" date="2025-08" db="UniProtKB">
        <authorList>
            <consortium name="Ensembl"/>
        </authorList>
    </citation>
    <scope>IDENTIFICATION</scope>
</reference>
<evidence type="ECO:0000256" key="13">
    <source>
        <dbReference type="ARBA" id="ARBA00064333"/>
    </source>
</evidence>
<keyword evidence="3" id="KW-0723">Serine/threonine-protein kinase</keyword>
<feature type="domain" description="Protein kinase" evidence="15">
    <location>
        <begin position="14"/>
        <end position="272"/>
    </location>
</feature>
<dbReference type="InterPro" id="IPR032710">
    <property type="entry name" value="NTF2-like_dom_sf"/>
</dbReference>
<dbReference type="PROSITE" id="PS50011">
    <property type="entry name" value="PROTEIN_KINASE_DOM"/>
    <property type="match status" value="1"/>
</dbReference>
<evidence type="ECO:0000259" key="15">
    <source>
        <dbReference type="PROSITE" id="PS50011"/>
    </source>
</evidence>
<dbReference type="AlphaFoldDB" id="A0A8D3CY08"/>
<evidence type="ECO:0000256" key="3">
    <source>
        <dbReference type="ARBA" id="ARBA00022527"/>
    </source>
</evidence>
<dbReference type="EC" id="2.7.11.17" evidence="2"/>
<protein>
    <recommendedName>
        <fullName evidence="2">calcium/calmodulin-dependent protein kinase</fullName>
        <ecNumber evidence="2">2.7.11.17</ecNumber>
    </recommendedName>
</protein>
<feature type="binding site" evidence="14">
    <location>
        <position position="43"/>
    </location>
    <ligand>
        <name>ATP</name>
        <dbReference type="ChEBI" id="CHEBI:30616"/>
    </ligand>
</feature>
<gene>
    <name evidence="16" type="primary">LOC118287871</name>
</gene>
<evidence type="ECO:0000313" key="16">
    <source>
        <dbReference type="Ensembl" id="ENSSMAP00000052166.1"/>
    </source>
</evidence>
<comment type="catalytic activity">
    <reaction evidence="11">
        <text>L-seryl-[protein] + ATP = O-phospho-L-seryl-[protein] + ADP + H(+)</text>
        <dbReference type="Rhea" id="RHEA:17989"/>
        <dbReference type="Rhea" id="RHEA-COMP:9863"/>
        <dbReference type="Rhea" id="RHEA-COMP:11604"/>
        <dbReference type="ChEBI" id="CHEBI:15378"/>
        <dbReference type="ChEBI" id="CHEBI:29999"/>
        <dbReference type="ChEBI" id="CHEBI:30616"/>
        <dbReference type="ChEBI" id="CHEBI:83421"/>
        <dbReference type="ChEBI" id="CHEBI:456216"/>
        <dbReference type="EC" id="2.7.11.17"/>
    </reaction>
</comment>
<evidence type="ECO:0000256" key="10">
    <source>
        <dbReference type="ARBA" id="ARBA00047307"/>
    </source>
</evidence>
<dbReference type="Proteomes" id="UP000694558">
    <property type="component" value="Chromosome 18"/>
</dbReference>
<dbReference type="PROSITE" id="PS00108">
    <property type="entry name" value="PROTEIN_KINASE_ST"/>
    <property type="match status" value="1"/>
</dbReference>
<dbReference type="GO" id="GO:0005524">
    <property type="term" value="F:ATP binding"/>
    <property type="evidence" value="ECO:0007669"/>
    <property type="project" value="UniProtKB-UniRule"/>
</dbReference>
<proteinExistence type="inferred from homology"/>
<dbReference type="Gene3D" id="3.10.450.50">
    <property type="match status" value="1"/>
</dbReference>
<evidence type="ECO:0000256" key="14">
    <source>
        <dbReference type="PROSITE-ProRule" id="PRU10141"/>
    </source>
</evidence>
<dbReference type="Gene3D" id="3.30.200.20">
    <property type="entry name" value="Phosphorylase Kinase, domain 1"/>
    <property type="match status" value="1"/>
</dbReference>
<evidence type="ECO:0000313" key="17">
    <source>
        <dbReference type="Proteomes" id="UP000694558"/>
    </source>
</evidence>
<dbReference type="GO" id="GO:0043226">
    <property type="term" value="C:organelle"/>
    <property type="evidence" value="ECO:0007669"/>
    <property type="project" value="UniProtKB-ARBA"/>
</dbReference>
<evidence type="ECO:0000256" key="7">
    <source>
        <dbReference type="ARBA" id="ARBA00022777"/>
    </source>
</evidence>
<evidence type="ECO:0000256" key="5">
    <source>
        <dbReference type="ARBA" id="ARBA00022679"/>
    </source>
</evidence>
<evidence type="ECO:0000256" key="12">
    <source>
        <dbReference type="ARBA" id="ARBA00056581"/>
    </source>
</evidence>
<comment type="similarity">
    <text evidence="1">Belongs to the protein kinase superfamily. CAMK Ser/Thr protein kinase family. CaMK subfamily.</text>
</comment>
<evidence type="ECO:0000256" key="2">
    <source>
        <dbReference type="ARBA" id="ARBA00012434"/>
    </source>
</evidence>
<dbReference type="PROSITE" id="PS00107">
    <property type="entry name" value="PROTEIN_KINASE_ATP"/>
    <property type="match status" value="1"/>
</dbReference>
<dbReference type="Ensembl" id="ENSSMAT00000076786.1">
    <property type="protein sequence ID" value="ENSSMAP00000052166.1"/>
    <property type="gene ID" value="ENSSMAG00000005266.2"/>
</dbReference>
<keyword evidence="6 14" id="KW-0547">Nucleotide-binding</keyword>
<dbReference type="FunFam" id="1.10.510.10:FF:000001">
    <property type="entry name" value="Calcium/calmodulin-dependent protein kinase type II subunit delta"/>
    <property type="match status" value="1"/>
</dbReference>
<dbReference type="InterPro" id="IPR017441">
    <property type="entry name" value="Protein_kinase_ATP_BS"/>
</dbReference>
<dbReference type="FunFam" id="3.10.450.50:FF:000001">
    <property type="entry name" value="calcium/calmodulin-dependent protein kinase type II subunit gamma isoform X1"/>
    <property type="match status" value="1"/>
</dbReference>
<dbReference type="Pfam" id="PF08332">
    <property type="entry name" value="CaMKII_AD"/>
    <property type="match status" value="1"/>
</dbReference>
<dbReference type="GO" id="GO:0004683">
    <property type="term" value="F:calcium/calmodulin-dependent protein kinase activity"/>
    <property type="evidence" value="ECO:0007669"/>
    <property type="project" value="UniProtKB-EC"/>
</dbReference>
<evidence type="ECO:0000256" key="1">
    <source>
        <dbReference type="ARBA" id="ARBA00005354"/>
    </source>
</evidence>
<evidence type="ECO:0000256" key="11">
    <source>
        <dbReference type="ARBA" id="ARBA00047430"/>
    </source>
</evidence>
<dbReference type="GeneTree" id="ENSGT00940000156481"/>
<keyword evidence="4" id="KW-0597">Phosphoprotein</keyword>
<dbReference type="FunFam" id="3.30.200.20:FF:000002">
    <property type="entry name" value="Calcium/calmodulin-dependent protein kinase type II subunit delta isoform 2"/>
    <property type="match status" value="1"/>
</dbReference>
<dbReference type="Pfam" id="PF00069">
    <property type="entry name" value="Pkinase"/>
    <property type="match status" value="1"/>
</dbReference>
<evidence type="ECO:0000256" key="6">
    <source>
        <dbReference type="ARBA" id="ARBA00022741"/>
    </source>
</evidence>
<reference evidence="16" key="1">
    <citation type="submission" date="2023-05" db="EMBL/GenBank/DDBJ databases">
        <title>High-quality long-read genome of Scophthalmus maximus.</title>
        <authorList>
            <person name="Lien S."/>
            <person name="Martinez P."/>
        </authorList>
    </citation>
    <scope>NUCLEOTIDE SEQUENCE [LARGE SCALE GENOMIC DNA]</scope>
</reference>
<evidence type="ECO:0000256" key="9">
    <source>
        <dbReference type="ARBA" id="ARBA00022860"/>
    </source>
</evidence>
<dbReference type="SMART" id="SM00220">
    <property type="entry name" value="S_TKc"/>
    <property type="match status" value="1"/>
</dbReference>
<keyword evidence="7" id="KW-0418">Kinase</keyword>
<dbReference type="SUPFAM" id="SSF56112">
    <property type="entry name" value="Protein kinase-like (PK-like)"/>
    <property type="match status" value="1"/>
</dbReference>
<dbReference type="Gene3D" id="6.10.140.620">
    <property type="match status" value="1"/>
</dbReference>
<keyword evidence="9" id="KW-0112">Calmodulin-binding</keyword>
<dbReference type="InterPro" id="IPR013543">
    <property type="entry name" value="Ca/CaM-dep_prot_kinase-assoc"/>
</dbReference>
<dbReference type="PANTHER" id="PTHR24347">
    <property type="entry name" value="SERINE/THREONINE-PROTEIN KINASE"/>
    <property type="match status" value="1"/>
</dbReference>
<dbReference type="InterPro" id="IPR011009">
    <property type="entry name" value="Kinase-like_dom_sf"/>
</dbReference>
<comment type="function">
    <text evidence="12">CaM-kinase II (CAMK2) is a prominent kinase in the central nervous system.</text>
</comment>
<keyword evidence="5" id="KW-0808">Transferase</keyword>
<dbReference type="SUPFAM" id="SSF54427">
    <property type="entry name" value="NTF2-like"/>
    <property type="match status" value="1"/>
</dbReference>
<sequence>MAVPATSTRFTDEYQLYEELGKGAFSVVRRCVKKSSGQEYAAKIINTKKLSARDHQKLEREARICRLLKHPNIVRLHDSISEEGFHYLVFDLVTGGELFEDIVAREYYSEADASHCISQILESVNHIHQHDIVHRDLKPENLLLASKMKGAAVKLADFGLAIEVQGDQQAWFGFAGTPGYLSPEVLRKDPYGKPVDIWACGVILYILLVGYPPFWDEDQHKLYQQIKAGAYDFPSPEWDTVTPEAKNLINQMLTINPAKRITAEQALKHPWVCHRSTVASMMHRQETVECLRKFNARRKLKVLILNPFSCKSLLNKKSDSAKVRLSRYLSALVCSATLRPPSPLLADPLFPTACSFSLPLTDSLNSPNLFTRKQEIIKITEQLIEAINNGDFEAYTRICDPGLTSFEPEALGNLVEGMDFHKFYFDNLLSKNSKPVHTTLLNPHVHLIGEDAACIAYIRLTQFVDTTGHPRSSQSEETRVWHRRDGKWLNVHFHCSGAPAAPLQ</sequence>
<dbReference type="GO" id="GO:0005516">
    <property type="term" value="F:calmodulin binding"/>
    <property type="evidence" value="ECO:0007669"/>
    <property type="project" value="UniProtKB-KW"/>
</dbReference>
<keyword evidence="8 14" id="KW-0067">ATP-binding</keyword>
<name>A0A8D3CY08_SCOMX</name>
<comment type="subunit">
    <text evidence="13">CAMK2 is composed of four different chains: alpha, beta, gamma, and delta. The different isoforms assemble into homo- or heteromultimeric holoenzymes composed of 8 to 12 subunits.</text>
</comment>